<dbReference type="GO" id="GO:0003954">
    <property type="term" value="F:NADH dehydrogenase activity"/>
    <property type="evidence" value="ECO:0007669"/>
    <property type="project" value="TreeGrafter"/>
</dbReference>
<dbReference type="InterPro" id="IPR018086">
    <property type="entry name" value="NADH_UbQ_OxRdtase_su1_CS"/>
</dbReference>
<dbReference type="GO" id="GO:0016020">
    <property type="term" value="C:membrane"/>
    <property type="evidence" value="ECO:0007669"/>
    <property type="project" value="UniProtKB-SubCell"/>
</dbReference>
<comment type="subcellular location">
    <subcellularLocation>
        <location evidence="1">Membrane</location>
        <topology evidence="1">Multi-pass membrane protein</topology>
    </subcellularLocation>
</comment>
<name>A0A381Q7Y1_9ZZZZ</name>
<feature type="transmembrane region" description="Helical" evidence="5">
    <location>
        <begin position="278"/>
        <end position="298"/>
    </location>
</feature>
<feature type="transmembrane region" description="Helical" evidence="5">
    <location>
        <begin position="182"/>
        <end position="203"/>
    </location>
</feature>
<keyword evidence="2 5" id="KW-0812">Transmembrane</keyword>
<reference evidence="6" key="1">
    <citation type="submission" date="2018-05" db="EMBL/GenBank/DDBJ databases">
        <authorList>
            <person name="Lanie J.A."/>
            <person name="Ng W.-L."/>
            <person name="Kazmierczak K.M."/>
            <person name="Andrzejewski T.M."/>
            <person name="Davidsen T.M."/>
            <person name="Wayne K.J."/>
            <person name="Tettelin H."/>
            <person name="Glass J.I."/>
            <person name="Rusch D."/>
            <person name="Podicherti R."/>
            <person name="Tsui H.-C.T."/>
            <person name="Winkler M.E."/>
        </authorList>
    </citation>
    <scope>NUCLEOTIDE SEQUENCE</scope>
</reference>
<evidence type="ECO:0008006" key="7">
    <source>
        <dbReference type="Google" id="ProtNLM"/>
    </source>
</evidence>
<dbReference type="PANTHER" id="PTHR11432:SF3">
    <property type="entry name" value="NADH-UBIQUINONE OXIDOREDUCTASE CHAIN 1"/>
    <property type="match status" value="1"/>
</dbReference>
<feature type="transmembrane region" description="Helical" evidence="5">
    <location>
        <begin position="75"/>
        <end position="98"/>
    </location>
</feature>
<feature type="transmembrane region" description="Helical" evidence="5">
    <location>
        <begin position="6"/>
        <end position="28"/>
    </location>
</feature>
<feature type="transmembrane region" description="Helical" evidence="5">
    <location>
        <begin position="154"/>
        <end position="176"/>
    </location>
</feature>
<dbReference type="NCBIfam" id="NF004741">
    <property type="entry name" value="PRK06076.1-2"/>
    <property type="match status" value="1"/>
</dbReference>
<proteinExistence type="inferred from homology"/>
<dbReference type="PANTHER" id="PTHR11432">
    <property type="entry name" value="NADH DEHYDROGENASE SUBUNIT 1"/>
    <property type="match status" value="1"/>
</dbReference>
<evidence type="ECO:0000256" key="3">
    <source>
        <dbReference type="ARBA" id="ARBA00022989"/>
    </source>
</evidence>
<dbReference type="Pfam" id="PF00146">
    <property type="entry name" value="NADHdh"/>
    <property type="match status" value="1"/>
</dbReference>
<evidence type="ECO:0000256" key="2">
    <source>
        <dbReference type="ARBA" id="ARBA00022692"/>
    </source>
</evidence>
<accession>A0A381Q7Y1</accession>
<dbReference type="EMBL" id="UINC01001228">
    <property type="protein sequence ID" value="SUZ74964.1"/>
    <property type="molecule type" value="Genomic_DNA"/>
</dbReference>
<evidence type="ECO:0000256" key="1">
    <source>
        <dbReference type="ARBA" id="ARBA00004141"/>
    </source>
</evidence>
<keyword evidence="4 5" id="KW-0472">Membrane</keyword>
<dbReference type="InterPro" id="IPR001694">
    <property type="entry name" value="NADH_UbQ_OxRdtase_su1/FPO"/>
</dbReference>
<feature type="transmembrane region" description="Helical" evidence="5">
    <location>
        <begin position="310"/>
        <end position="331"/>
    </location>
</feature>
<sequence>MIDTIVIPLLKIAVLVNGVLVAVTFTVLMERKVIAWAQSRLGPMRVGPYGILQAIVDPIKLILKEDITPAKADKWMFTLAPILSLVPALVVFAVVPFGGDELFYVTDINVGLLFIIAVTSIGVYGIILAGWASNSKYPLLASLRASAQLISYEIAVTMTLVSVILTAGTLSMIGIVEAQQEAGFWFFFVQPVAFVLVLIGGLAETNRAPFDMPEAEQELTGGFHTEYSGMRFSMFFLAEYANMLVISAVVVVLFWGGWLRPFPNVAALSFLDFIPSWVWFFGKMFGFLYLFIWIRATLPRYRYDQLMRLGWKVLIPIAIGNIVVTAVVKVLL</sequence>
<gene>
    <name evidence="6" type="ORF">METZ01_LOCUS27818</name>
</gene>
<keyword evidence="3 5" id="KW-1133">Transmembrane helix</keyword>
<feature type="transmembrane region" description="Helical" evidence="5">
    <location>
        <begin position="240"/>
        <end position="258"/>
    </location>
</feature>
<organism evidence="6">
    <name type="scientific">marine metagenome</name>
    <dbReference type="NCBI Taxonomy" id="408172"/>
    <lineage>
        <taxon>unclassified sequences</taxon>
        <taxon>metagenomes</taxon>
        <taxon>ecological metagenomes</taxon>
    </lineage>
</organism>
<evidence type="ECO:0000313" key="6">
    <source>
        <dbReference type="EMBL" id="SUZ74964.1"/>
    </source>
</evidence>
<protein>
    <recommendedName>
        <fullName evidence="7">NADH:ubiquinone oxidoreductase subunit 1 (Chain H)</fullName>
    </recommendedName>
</protein>
<dbReference type="AlphaFoldDB" id="A0A381Q7Y1"/>
<dbReference type="HAMAP" id="MF_01350">
    <property type="entry name" value="NDH1_NuoH"/>
    <property type="match status" value="1"/>
</dbReference>
<dbReference type="GO" id="GO:0009060">
    <property type="term" value="P:aerobic respiration"/>
    <property type="evidence" value="ECO:0007669"/>
    <property type="project" value="TreeGrafter"/>
</dbReference>
<feature type="transmembrane region" description="Helical" evidence="5">
    <location>
        <begin position="110"/>
        <end position="133"/>
    </location>
</feature>
<evidence type="ECO:0000256" key="4">
    <source>
        <dbReference type="ARBA" id="ARBA00023136"/>
    </source>
</evidence>
<evidence type="ECO:0000256" key="5">
    <source>
        <dbReference type="SAM" id="Phobius"/>
    </source>
</evidence>
<dbReference type="PROSITE" id="PS00668">
    <property type="entry name" value="COMPLEX1_ND1_2"/>
    <property type="match status" value="1"/>
</dbReference>